<dbReference type="GO" id="GO:0050660">
    <property type="term" value="F:flavin adenine dinucleotide binding"/>
    <property type="evidence" value="ECO:0007669"/>
    <property type="project" value="InterPro"/>
</dbReference>
<dbReference type="STRING" id="52694.ACWI_11250"/>
<dbReference type="PANTHER" id="PTHR43153:SF1">
    <property type="entry name" value="ELECTRON TRANSFER FLAVOPROTEIN SUBUNIT ALPHA, MITOCHONDRIAL"/>
    <property type="match status" value="1"/>
</dbReference>
<dbReference type="GO" id="GO:0033539">
    <property type="term" value="P:fatty acid beta-oxidation using acyl-CoA dehydrogenase"/>
    <property type="evidence" value="ECO:0007669"/>
    <property type="project" value="TreeGrafter"/>
</dbReference>
<gene>
    <name evidence="4" type="primary">acrA</name>
    <name evidence="4" type="ORF">ACWI_11250</name>
</gene>
<evidence type="ECO:0000256" key="2">
    <source>
        <dbReference type="ARBA" id="ARBA00022630"/>
    </source>
</evidence>
<dbReference type="InterPro" id="IPR014730">
    <property type="entry name" value="ETF_a/b_N"/>
</dbReference>
<dbReference type="CDD" id="cd01715">
    <property type="entry name" value="ETF_alpha"/>
    <property type="match status" value="1"/>
</dbReference>
<organism evidence="4 5">
    <name type="scientific">Acetobacterium wieringae</name>
    <dbReference type="NCBI Taxonomy" id="52694"/>
    <lineage>
        <taxon>Bacteria</taxon>
        <taxon>Bacillati</taxon>
        <taxon>Bacillota</taxon>
        <taxon>Clostridia</taxon>
        <taxon>Eubacteriales</taxon>
        <taxon>Eubacteriaceae</taxon>
        <taxon>Acetobacterium</taxon>
    </lineage>
</organism>
<dbReference type="InterPro" id="IPR014731">
    <property type="entry name" value="ETF_asu_C"/>
</dbReference>
<dbReference type="OrthoDB" id="9770286at2"/>
<protein>
    <submittedName>
        <fullName evidence="4">Acryloyl-CoA reductase electron transfer subunit beta</fullName>
    </submittedName>
</protein>
<evidence type="ECO:0000313" key="5">
    <source>
        <dbReference type="Proteomes" id="UP000176244"/>
    </source>
</evidence>
<dbReference type="Pfam" id="PF01012">
    <property type="entry name" value="ETF"/>
    <property type="match status" value="1"/>
</dbReference>
<dbReference type="AlphaFoldDB" id="A0A1F2PL35"/>
<dbReference type="Pfam" id="PF00766">
    <property type="entry name" value="ETF_alpha"/>
    <property type="match status" value="1"/>
</dbReference>
<dbReference type="Proteomes" id="UP000176244">
    <property type="component" value="Unassembled WGS sequence"/>
</dbReference>
<name>A0A1F2PL35_9FIRM</name>
<proteinExistence type="inferred from homology"/>
<dbReference type="SMART" id="SM00893">
    <property type="entry name" value="ETF"/>
    <property type="match status" value="1"/>
</dbReference>
<comment type="caution">
    <text evidence="4">The sequence shown here is derived from an EMBL/GenBank/DDBJ whole genome shotgun (WGS) entry which is preliminary data.</text>
</comment>
<comment type="similarity">
    <text evidence="1">Belongs to the ETF alpha-subunit/FixB family.</text>
</comment>
<dbReference type="InterPro" id="IPR014729">
    <property type="entry name" value="Rossmann-like_a/b/a_fold"/>
</dbReference>
<dbReference type="Gene3D" id="3.40.50.620">
    <property type="entry name" value="HUPs"/>
    <property type="match status" value="1"/>
</dbReference>
<feature type="domain" description="Electron transfer flavoprotein alpha/beta-subunit N-terminal" evidence="3">
    <location>
        <begin position="74"/>
        <end position="265"/>
    </location>
</feature>
<dbReference type="RefSeq" id="WP_070370462.1">
    <property type="nucleotide sequence ID" value="NZ_LKEU01000023.1"/>
</dbReference>
<sequence>MAGIKIITENVDQKTFEALAEICPFDAFSYVNARLEVTAACKMCKMCLKNGPAGVLELEEDEKISIDKSLYKGITVYVDHIEGVIHPVTFELIGKARELAAVIGHPVYALFMGTNITAEASELLSYGVDKVFVYDQPELKHFVIEPYANVLEDFIEKVKPSSILVGATNVGRSLAPRVAARYRTGLTADCTILEMKDNTDLVQIRPAFGGNIMAQIVTENTRPQFCTVRYKVFSAPERVANPWGSVEVMEIGKDKLVSAISVLEVIKKEKGIDLSEAETIVAVGRGVKCEKDLEMIQEFAEKIGATVACTRPGIEAGWFDARLQIGLSGRTVKPKLIIALGISGAVQFAAGMQNSEYIIAVNNDPKAPIFNIAHCGMVGDLYEVIPELLKMIADPESAAAGKTVAMPEAMETPERMVG</sequence>
<dbReference type="SUPFAM" id="SSF52467">
    <property type="entry name" value="DHS-like NAD/FAD-binding domain"/>
    <property type="match status" value="1"/>
</dbReference>
<dbReference type="SUPFAM" id="SSF52402">
    <property type="entry name" value="Adenine nucleotide alpha hydrolases-like"/>
    <property type="match status" value="1"/>
</dbReference>
<evidence type="ECO:0000256" key="1">
    <source>
        <dbReference type="ARBA" id="ARBA00005817"/>
    </source>
</evidence>
<evidence type="ECO:0000313" key="4">
    <source>
        <dbReference type="EMBL" id="OFV71396.1"/>
    </source>
</evidence>
<dbReference type="GO" id="GO:0009055">
    <property type="term" value="F:electron transfer activity"/>
    <property type="evidence" value="ECO:0007669"/>
    <property type="project" value="InterPro"/>
</dbReference>
<dbReference type="EMBL" id="LKEU01000023">
    <property type="protein sequence ID" value="OFV71396.1"/>
    <property type="molecule type" value="Genomic_DNA"/>
</dbReference>
<keyword evidence="2" id="KW-0285">Flavoprotein</keyword>
<accession>A0A1F2PL35</accession>
<dbReference type="Gene3D" id="3.40.50.1220">
    <property type="entry name" value="TPP-binding domain"/>
    <property type="match status" value="1"/>
</dbReference>
<dbReference type="InterPro" id="IPR001308">
    <property type="entry name" value="ETF_a/FixB"/>
</dbReference>
<dbReference type="InterPro" id="IPR033947">
    <property type="entry name" value="ETF_alpha_N"/>
</dbReference>
<reference evidence="4 5" key="1">
    <citation type="submission" date="2015-09" db="EMBL/GenBank/DDBJ databases">
        <title>Genome sequence of Acetobacterium wieringae DSM 1911.</title>
        <authorList>
            <person name="Poehlein A."/>
            <person name="Bengelsdorf F.R."/>
            <person name="Schiel-Bengelsdorf B."/>
            <person name="Duerre P."/>
            <person name="Daniel R."/>
        </authorList>
    </citation>
    <scope>NUCLEOTIDE SEQUENCE [LARGE SCALE GENOMIC DNA]</scope>
    <source>
        <strain evidence="4 5">DSM 1911</strain>
    </source>
</reference>
<dbReference type="InterPro" id="IPR029035">
    <property type="entry name" value="DHS-like_NAD/FAD-binding_dom"/>
</dbReference>
<dbReference type="Gene3D" id="3.30.70.20">
    <property type="match status" value="1"/>
</dbReference>
<dbReference type="PANTHER" id="PTHR43153">
    <property type="entry name" value="ELECTRON TRANSFER FLAVOPROTEIN ALPHA"/>
    <property type="match status" value="1"/>
</dbReference>
<evidence type="ECO:0000259" key="3">
    <source>
        <dbReference type="SMART" id="SM00893"/>
    </source>
</evidence>